<dbReference type="AlphaFoldDB" id="A0A8H7VGW2"/>
<gene>
    <name evidence="2" type="ORF">INT45_013181</name>
</gene>
<accession>A0A8H7VGW2</accession>
<feature type="region of interest" description="Disordered" evidence="1">
    <location>
        <begin position="95"/>
        <end position="123"/>
    </location>
</feature>
<protein>
    <submittedName>
        <fullName evidence="2">Uncharacterized protein</fullName>
    </submittedName>
</protein>
<name>A0A8H7VGW2_9FUNG</name>
<keyword evidence="3" id="KW-1185">Reference proteome</keyword>
<dbReference type="Proteomes" id="UP000646827">
    <property type="component" value="Unassembled WGS sequence"/>
</dbReference>
<evidence type="ECO:0000313" key="2">
    <source>
        <dbReference type="EMBL" id="KAG2218437.1"/>
    </source>
</evidence>
<evidence type="ECO:0000256" key="1">
    <source>
        <dbReference type="SAM" id="MobiDB-lite"/>
    </source>
</evidence>
<comment type="caution">
    <text evidence="2">The sequence shown here is derived from an EMBL/GenBank/DDBJ whole genome shotgun (WGS) entry which is preliminary data.</text>
</comment>
<dbReference type="EMBL" id="JAEPRB010000230">
    <property type="protein sequence ID" value="KAG2218437.1"/>
    <property type="molecule type" value="Genomic_DNA"/>
</dbReference>
<sequence>MGDLTVASFHNYRNLNSSTPMWTADESSSYGITPGHSRNVTGETSFGNMDFSKMDSYRRGSQQADMTGLFNTIHHDQDGGPETDDSPWQSLVYHNSQTSDKSITNPPSTTGSSVARKEKKTKVSCEPDDIPKWKCMYPECDKKYGRREDLFNKHIFTHHFQNTMEYTCKIGEHKKQTRLVHQPYTATKHFKRCWKTSKHRHRDNETSETPPQGLYSMPKPSKAKFDCGVEGCLYVALNKSKLRDHFWSEHSNFKTDMLPTYTCPYCRGDIKERRSEYIKKHINGCGTKSI</sequence>
<feature type="compositionally biased region" description="Polar residues" evidence="1">
    <location>
        <begin position="95"/>
        <end position="113"/>
    </location>
</feature>
<proteinExistence type="predicted"/>
<reference evidence="2 3" key="1">
    <citation type="submission" date="2020-12" db="EMBL/GenBank/DDBJ databases">
        <title>Metabolic potential, ecology and presence of endohyphal bacteria is reflected in genomic diversity of Mucoromycotina.</title>
        <authorList>
            <person name="Muszewska A."/>
            <person name="Okrasinska A."/>
            <person name="Steczkiewicz K."/>
            <person name="Drgas O."/>
            <person name="Orlowska M."/>
            <person name="Perlinska-Lenart U."/>
            <person name="Aleksandrzak-Piekarczyk T."/>
            <person name="Szatraj K."/>
            <person name="Zielenkiewicz U."/>
            <person name="Pilsyk S."/>
            <person name="Malc E."/>
            <person name="Mieczkowski P."/>
            <person name="Kruszewska J.S."/>
            <person name="Biernat P."/>
            <person name="Pawlowska J."/>
        </authorList>
    </citation>
    <scope>NUCLEOTIDE SEQUENCE [LARGE SCALE GENOMIC DNA]</scope>
    <source>
        <strain evidence="2 3">CBS 142.35</strain>
    </source>
</reference>
<evidence type="ECO:0000313" key="3">
    <source>
        <dbReference type="Proteomes" id="UP000646827"/>
    </source>
</evidence>
<dbReference type="OrthoDB" id="8117402at2759"/>
<organism evidence="2 3">
    <name type="scientific">Circinella minor</name>
    <dbReference type="NCBI Taxonomy" id="1195481"/>
    <lineage>
        <taxon>Eukaryota</taxon>
        <taxon>Fungi</taxon>
        <taxon>Fungi incertae sedis</taxon>
        <taxon>Mucoromycota</taxon>
        <taxon>Mucoromycotina</taxon>
        <taxon>Mucoromycetes</taxon>
        <taxon>Mucorales</taxon>
        <taxon>Lichtheimiaceae</taxon>
        <taxon>Circinella</taxon>
    </lineage>
</organism>
<feature type="region of interest" description="Disordered" evidence="1">
    <location>
        <begin position="71"/>
        <end position="90"/>
    </location>
</feature>